<dbReference type="Proteomes" id="UP000239485">
    <property type="component" value="Unassembled WGS sequence"/>
</dbReference>
<dbReference type="RefSeq" id="WP_158257343.1">
    <property type="nucleotide sequence ID" value="NZ_PTJD01000019.1"/>
</dbReference>
<sequence length="54" mass="5988">MDIAADLDAWPHLCAVCGQTLTPTHPAPGRPRQWLHEAVHVDHVTVPLLLQPFD</sequence>
<name>A0A2S6ICG8_9ACTN</name>
<dbReference type="EMBL" id="PTJD01000019">
    <property type="protein sequence ID" value="PPK91924.1"/>
    <property type="molecule type" value="Genomic_DNA"/>
</dbReference>
<dbReference type="AlphaFoldDB" id="A0A2S6ICG8"/>
<gene>
    <name evidence="1" type="ORF">CLV92_1195</name>
</gene>
<evidence type="ECO:0000313" key="2">
    <source>
        <dbReference type="Proteomes" id="UP000239485"/>
    </source>
</evidence>
<organism evidence="1 2">
    <name type="scientific">Kineococcus xinjiangensis</name>
    <dbReference type="NCBI Taxonomy" id="512762"/>
    <lineage>
        <taxon>Bacteria</taxon>
        <taxon>Bacillati</taxon>
        <taxon>Actinomycetota</taxon>
        <taxon>Actinomycetes</taxon>
        <taxon>Kineosporiales</taxon>
        <taxon>Kineosporiaceae</taxon>
        <taxon>Kineococcus</taxon>
    </lineage>
</organism>
<keyword evidence="2" id="KW-1185">Reference proteome</keyword>
<proteinExistence type="predicted"/>
<accession>A0A2S6ICG8</accession>
<evidence type="ECO:0000313" key="1">
    <source>
        <dbReference type="EMBL" id="PPK91924.1"/>
    </source>
</evidence>
<reference evidence="1 2" key="1">
    <citation type="submission" date="2018-02" db="EMBL/GenBank/DDBJ databases">
        <title>Genomic Encyclopedia of Archaeal and Bacterial Type Strains, Phase II (KMG-II): from individual species to whole genera.</title>
        <authorList>
            <person name="Goeker M."/>
        </authorList>
    </citation>
    <scope>NUCLEOTIDE SEQUENCE [LARGE SCALE GENOMIC DNA]</scope>
    <source>
        <strain evidence="1 2">DSM 22857</strain>
    </source>
</reference>
<protein>
    <submittedName>
        <fullName evidence="1">Uncharacterized protein</fullName>
    </submittedName>
</protein>
<comment type="caution">
    <text evidence="1">The sequence shown here is derived from an EMBL/GenBank/DDBJ whole genome shotgun (WGS) entry which is preliminary data.</text>
</comment>